<proteinExistence type="predicted"/>
<feature type="domain" description="SAF" evidence="2">
    <location>
        <begin position="76"/>
        <end position="164"/>
    </location>
</feature>
<dbReference type="InterPro" id="IPR013974">
    <property type="entry name" value="SAF"/>
</dbReference>
<evidence type="ECO:0000256" key="1">
    <source>
        <dbReference type="SAM" id="MobiDB-lite"/>
    </source>
</evidence>
<dbReference type="Proteomes" id="UP000543556">
    <property type="component" value="Unassembled WGS sequence"/>
</dbReference>
<accession>A0A7Y7M0G0</accession>
<keyword evidence="3" id="KW-0966">Cell projection</keyword>
<keyword evidence="3" id="KW-0282">Flagellum</keyword>
<gene>
    <name evidence="3" type="ORF">G6034_12400</name>
</gene>
<dbReference type="Pfam" id="PF08666">
    <property type="entry name" value="SAF"/>
    <property type="match status" value="1"/>
</dbReference>
<organism evidence="3 4">
    <name type="scientific">Arthrobacter wenxiniae</name>
    <dbReference type="NCBI Taxonomy" id="2713570"/>
    <lineage>
        <taxon>Bacteria</taxon>
        <taxon>Bacillati</taxon>
        <taxon>Actinomycetota</taxon>
        <taxon>Actinomycetes</taxon>
        <taxon>Micrococcales</taxon>
        <taxon>Micrococcaceae</taxon>
        <taxon>Arthrobacter</taxon>
    </lineage>
</organism>
<dbReference type="CDD" id="cd11614">
    <property type="entry name" value="SAF_CpaB_FlgA_like"/>
    <property type="match status" value="1"/>
</dbReference>
<evidence type="ECO:0000313" key="3">
    <source>
        <dbReference type="EMBL" id="NVM95696.1"/>
    </source>
</evidence>
<keyword evidence="3" id="KW-0969">Cilium</keyword>
<sequence>MRSSTSPGRGSQPRYPAPLYPPLRGPSWSARTRPATPGQRLWRQLKRRRRLAAALLLCAAAATAVQQLTPVPPATSLVWVAARDLPAGHSLGPADLTPADVSPSMVPAGSLGAPDPDSAAGRGGSGPPGSATLGQSPAAVPAWVGTRLSGPVRRGEVLTDAALIGDGLLVGAAPGSQAVPLRLTDPSTVQLLRQGQLVDVVLSASKGLDGPMQNDVLARSVAVLWTPALAAPSGGLLSAQDSEGLVVVGASRDQAVLLAGASARGKIFLVLVK</sequence>
<feature type="region of interest" description="Disordered" evidence="1">
    <location>
        <begin position="1"/>
        <end position="40"/>
    </location>
</feature>
<name>A0A7Y7M0G0_9MICC</name>
<feature type="region of interest" description="Disordered" evidence="1">
    <location>
        <begin position="91"/>
        <end position="137"/>
    </location>
</feature>
<feature type="compositionally biased region" description="Pro residues" evidence="1">
    <location>
        <begin position="15"/>
        <end position="24"/>
    </location>
</feature>
<dbReference type="RefSeq" id="WP_176635417.1">
    <property type="nucleotide sequence ID" value="NZ_JAAMFM010000018.1"/>
</dbReference>
<dbReference type="SMART" id="SM00858">
    <property type="entry name" value="SAF"/>
    <property type="match status" value="1"/>
</dbReference>
<protein>
    <submittedName>
        <fullName evidence="3">Flagellar biosynthesis protein FlgA</fullName>
    </submittedName>
</protein>
<evidence type="ECO:0000259" key="2">
    <source>
        <dbReference type="SMART" id="SM00858"/>
    </source>
</evidence>
<reference evidence="3 4" key="1">
    <citation type="submission" date="2020-02" db="EMBL/GenBank/DDBJ databases">
        <title>Genome sequence of strain AETb3-4.</title>
        <authorList>
            <person name="Gao J."/>
            <person name="Zhang X."/>
        </authorList>
    </citation>
    <scope>NUCLEOTIDE SEQUENCE [LARGE SCALE GENOMIC DNA]</scope>
    <source>
        <strain evidence="3 4">AETb3-4</strain>
    </source>
</reference>
<comment type="caution">
    <text evidence="3">The sequence shown here is derived from an EMBL/GenBank/DDBJ whole genome shotgun (WGS) entry which is preliminary data.</text>
</comment>
<keyword evidence="4" id="KW-1185">Reference proteome</keyword>
<evidence type="ECO:0000313" key="4">
    <source>
        <dbReference type="Proteomes" id="UP000543556"/>
    </source>
</evidence>
<dbReference type="AlphaFoldDB" id="A0A7Y7M0G0"/>
<dbReference type="EMBL" id="JAAMFM010000018">
    <property type="protein sequence ID" value="NVM95696.1"/>
    <property type="molecule type" value="Genomic_DNA"/>
</dbReference>